<evidence type="ECO:0000313" key="6">
    <source>
        <dbReference type="Proteomes" id="UP000682134"/>
    </source>
</evidence>
<dbReference type="PANTHER" id="PTHR37829">
    <property type="entry name" value="PHAGE-LIKE ELEMENT PBSX PROTEIN XKDT"/>
    <property type="match status" value="1"/>
</dbReference>
<evidence type="ECO:0000259" key="3">
    <source>
        <dbReference type="Pfam" id="PF26078"/>
    </source>
</evidence>
<comment type="similarity">
    <text evidence="1">Belongs to the Mu gp47/PBSX XkdT family.</text>
</comment>
<dbReference type="InterPro" id="IPR058530">
    <property type="entry name" value="Baseplate_J-like_C"/>
</dbReference>
<dbReference type="Pfam" id="PF26079">
    <property type="entry name" value="Baseplate_J_C"/>
    <property type="match status" value="1"/>
</dbReference>
<gene>
    <name evidence="5" type="ORF">J5Y03_10040</name>
</gene>
<dbReference type="PANTHER" id="PTHR37829:SF3">
    <property type="entry name" value="PROTEIN JAYE-RELATED"/>
    <property type="match status" value="1"/>
</dbReference>
<dbReference type="AlphaFoldDB" id="A0A940NRA1"/>
<proteinExistence type="inferred from homology"/>
<dbReference type="EMBL" id="JAGIYQ010000005">
    <property type="protein sequence ID" value="MBP0725527.1"/>
    <property type="molecule type" value="Genomic_DNA"/>
</dbReference>
<feature type="domain" description="Baseplate protein J-like barrel" evidence="2">
    <location>
        <begin position="83"/>
        <end position="161"/>
    </location>
</feature>
<dbReference type="InterPro" id="IPR052399">
    <property type="entry name" value="Phage_Baseplate_Assmbl_Protein"/>
</dbReference>
<dbReference type="RefSeq" id="WP_209405163.1">
    <property type="nucleotide sequence ID" value="NZ_JAGIYQ010000005.1"/>
</dbReference>
<dbReference type="Pfam" id="PF04865">
    <property type="entry name" value="Baseplate_J"/>
    <property type="match status" value="1"/>
</dbReference>
<comment type="caution">
    <text evidence="5">The sequence shown here is derived from an EMBL/GenBank/DDBJ whole genome shotgun (WGS) entry which is preliminary data.</text>
</comment>
<protein>
    <submittedName>
        <fullName evidence="5">Baseplate J/gp47 family protein</fullName>
    </submittedName>
</protein>
<keyword evidence="6" id="KW-1185">Reference proteome</keyword>
<feature type="domain" description="Baseplate J-like C-terminal" evidence="4">
    <location>
        <begin position="260"/>
        <end position="344"/>
    </location>
</feature>
<dbReference type="InterPro" id="IPR006949">
    <property type="entry name" value="Barrel_Baseplate_J-like"/>
</dbReference>
<dbReference type="Proteomes" id="UP000682134">
    <property type="component" value="Unassembled WGS sequence"/>
</dbReference>
<organism evidence="5 6">
    <name type="scientific">Gottfriedia endophytica</name>
    <dbReference type="NCBI Taxonomy" id="2820819"/>
    <lineage>
        <taxon>Bacteria</taxon>
        <taxon>Bacillati</taxon>
        <taxon>Bacillota</taxon>
        <taxon>Bacilli</taxon>
        <taxon>Bacillales</taxon>
        <taxon>Bacillaceae</taxon>
        <taxon>Gottfriedia</taxon>
    </lineage>
</organism>
<evidence type="ECO:0000259" key="4">
    <source>
        <dbReference type="Pfam" id="PF26079"/>
    </source>
</evidence>
<feature type="domain" description="Baseplate J-like central" evidence="3">
    <location>
        <begin position="182"/>
        <end position="252"/>
    </location>
</feature>
<sequence length="344" mass="36506">MATKLEIMQRMISAIGPNYDTSQGSFLFDAISAVATALEDTYFQLDSFLDKAFLDTSYDSYLERLVGMFGIYRKSATQSTTILTISGVDGTMIPTGSRFYANDIYFSSTTGATISGGVASVAVTCEVAGTQGNIPANSIVNIVNPITGVINITNSSAVNNGTDIETDDLLRSRAYVQIQQPPSSGNINDYRRWCLEVPGVGGVTILPLWNGNGTIKCVIVNSSMRAADTSLLTALQNNVEAKRPIGATVTYVSATELPLNISVKITLAPGFTNQQVTSNITNILTSYLQSIALTTNTISYALIGSQILKVDGVIDYQNLTINGGTSNIAITNTQVAVVGTVNVT</sequence>
<evidence type="ECO:0000259" key="2">
    <source>
        <dbReference type="Pfam" id="PF04865"/>
    </source>
</evidence>
<reference evidence="5" key="1">
    <citation type="submission" date="2021-04" db="EMBL/GenBank/DDBJ databases">
        <title>Genome seq and assembly of Bacillus sp.</title>
        <authorList>
            <person name="Chhetri G."/>
        </authorList>
    </citation>
    <scope>NUCLEOTIDE SEQUENCE</scope>
    <source>
        <strain evidence="5">RG28</strain>
    </source>
</reference>
<accession>A0A940NRA1</accession>
<dbReference type="Pfam" id="PF26078">
    <property type="entry name" value="Baseplate_J_M"/>
    <property type="match status" value="1"/>
</dbReference>
<evidence type="ECO:0000313" key="5">
    <source>
        <dbReference type="EMBL" id="MBP0725527.1"/>
    </source>
</evidence>
<evidence type="ECO:0000256" key="1">
    <source>
        <dbReference type="ARBA" id="ARBA00038087"/>
    </source>
</evidence>
<name>A0A940NRA1_9BACI</name>
<dbReference type="InterPro" id="IPR058531">
    <property type="entry name" value="Baseplate_J_M"/>
</dbReference>